<protein>
    <submittedName>
        <fullName evidence="1">Uncharacterized protein</fullName>
    </submittedName>
</protein>
<comment type="caution">
    <text evidence="1">The sequence shown here is derived from an EMBL/GenBank/DDBJ whole genome shotgun (WGS) entry which is preliminary data.</text>
</comment>
<dbReference type="EMBL" id="CAIIXF020000004">
    <property type="protein sequence ID" value="CAH1781992.1"/>
    <property type="molecule type" value="Genomic_DNA"/>
</dbReference>
<gene>
    <name evidence="1" type="ORF">OFUS_LOCUS8484</name>
</gene>
<evidence type="ECO:0000313" key="1">
    <source>
        <dbReference type="EMBL" id="CAH1781992.1"/>
    </source>
</evidence>
<dbReference type="OrthoDB" id="5988093at2759"/>
<dbReference type="AlphaFoldDB" id="A0A8J1UVW8"/>
<name>A0A8J1UVW8_OWEFU</name>
<reference evidence="1" key="1">
    <citation type="submission" date="2022-03" db="EMBL/GenBank/DDBJ databases">
        <authorList>
            <person name="Martin C."/>
        </authorList>
    </citation>
    <scope>NUCLEOTIDE SEQUENCE</scope>
</reference>
<proteinExistence type="predicted"/>
<feature type="non-terminal residue" evidence="1">
    <location>
        <position position="1"/>
    </location>
</feature>
<evidence type="ECO:0000313" key="2">
    <source>
        <dbReference type="Proteomes" id="UP000749559"/>
    </source>
</evidence>
<organism evidence="1 2">
    <name type="scientific">Owenia fusiformis</name>
    <name type="common">Polychaete worm</name>
    <dbReference type="NCBI Taxonomy" id="6347"/>
    <lineage>
        <taxon>Eukaryota</taxon>
        <taxon>Metazoa</taxon>
        <taxon>Spiralia</taxon>
        <taxon>Lophotrochozoa</taxon>
        <taxon>Annelida</taxon>
        <taxon>Polychaeta</taxon>
        <taxon>Sedentaria</taxon>
        <taxon>Canalipalpata</taxon>
        <taxon>Sabellida</taxon>
        <taxon>Oweniida</taxon>
        <taxon>Oweniidae</taxon>
        <taxon>Owenia</taxon>
    </lineage>
</organism>
<dbReference type="Proteomes" id="UP000749559">
    <property type="component" value="Unassembled WGS sequence"/>
</dbReference>
<keyword evidence="2" id="KW-1185">Reference proteome</keyword>
<accession>A0A8J1UVW8</accession>
<sequence>MADTCIPGSDPLEISSAIHKLITSPHDKDEVIDLQLSPEKRRWLVFGITLNNTIAPCLRQYVDPIVKRAFSNLTSAQLHRMTSYKNKQSLEYRNINNNALVQWNKQQHVHKLQNHVDFSKLFLRFGMAKYTAFDETCDPSALLNLIIQMDDFPSIVRPIADTIRMFRNDWGHCDFTNWTESYYLDAFANMEKFIRSLQLSPSEKEKKILSELTKWQNDGIRFFSTPWVDAKLCEKIQYEVKTLA</sequence>